<evidence type="ECO:0000313" key="1">
    <source>
        <dbReference type="EMBL" id="AVR96326.1"/>
    </source>
</evidence>
<name>A0A2R4C9N0_9BURK</name>
<dbReference type="KEGG" id="masz:C9I28_11865"/>
<sequence length="205" mass="23115">MCVKCPLARRTAPFTKEVSHEYPVIDHAAAIAATEQWLEKAVIGLNLCPFAKAVHVKKQIRYVVSDATTPEELLEQLMDELQLLADTPAEQVDTTLIIHPAVLTDFEDYNEFLDVADAALEDMQLVGELQVASFHPDYQFADTDKNDIGNYTNRSPYPTLHLLREDSVERAVAAFPEAEEIFEKNIETMEQLGHDGWDKLFPQGK</sequence>
<evidence type="ECO:0000313" key="2">
    <source>
        <dbReference type="Proteomes" id="UP000240505"/>
    </source>
</evidence>
<dbReference type="Proteomes" id="UP000240505">
    <property type="component" value="Chromosome"/>
</dbReference>
<protein>
    <submittedName>
        <fullName evidence="1">DUF1415 domain-containing protein</fullName>
    </submittedName>
</protein>
<dbReference type="EMBL" id="CP028324">
    <property type="protein sequence ID" value="AVR96326.1"/>
    <property type="molecule type" value="Genomic_DNA"/>
</dbReference>
<proteinExistence type="predicted"/>
<organism evidence="1 2">
    <name type="scientific">Pseudoduganella armeniaca</name>
    <dbReference type="NCBI Taxonomy" id="2072590"/>
    <lineage>
        <taxon>Bacteria</taxon>
        <taxon>Pseudomonadati</taxon>
        <taxon>Pseudomonadota</taxon>
        <taxon>Betaproteobacteria</taxon>
        <taxon>Burkholderiales</taxon>
        <taxon>Oxalobacteraceae</taxon>
        <taxon>Telluria group</taxon>
        <taxon>Pseudoduganella</taxon>
    </lineage>
</organism>
<dbReference type="OrthoDB" id="277390at2"/>
<dbReference type="InterPro" id="IPR009858">
    <property type="entry name" value="DUF1415"/>
</dbReference>
<keyword evidence="2" id="KW-1185">Reference proteome</keyword>
<accession>A0A2R4C9N0</accession>
<gene>
    <name evidence="1" type="ORF">C9I28_11865</name>
</gene>
<dbReference type="RefSeq" id="WP_107141674.1">
    <property type="nucleotide sequence ID" value="NZ_CP028324.1"/>
</dbReference>
<dbReference type="AlphaFoldDB" id="A0A2R4C9N0"/>
<dbReference type="Pfam" id="PF07209">
    <property type="entry name" value="DUF1415"/>
    <property type="match status" value="1"/>
</dbReference>
<reference evidence="1 2" key="1">
    <citation type="submission" date="2018-03" db="EMBL/GenBank/DDBJ databases">
        <title>Massilia armeniaca sp. nov., isolated from desert soil.</title>
        <authorList>
            <person name="Huang H."/>
            <person name="Ren M."/>
        </authorList>
    </citation>
    <scope>NUCLEOTIDE SEQUENCE [LARGE SCALE GENOMIC DNA]</scope>
    <source>
        <strain evidence="1 2">ZMN-3</strain>
    </source>
</reference>